<evidence type="ECO:0000313" key="1">
    <source>
        <dbReference type="EMBL" id="OSS53538.1"/>
    </source>
</evidence>
<reference evidence="1 2" key="1">
    <citation type="journal article" date="2017" name="Genome Announc.">
        <title>Genome sequence of the saprophytic ascomycete Epicoccum nigrum ICMP 19927 strain isolated from New Zealand.</title>
        <authorList>
            <person name="Fokin M."/>
            <person name="Fleetwood D."/>
            <person name="Weir B.S."/>
            <person name="Villas-Boas S.G."/>
        </authorList>
    </citation>
    <scope>NUCLEOTIDE SEQUENCE [LARGE SCALE GENOMIC DNA]</scope>
    <source>
        <strain evidence="1 2">ICMP 19927</strain>
    </source>
</reference>
<proteinExistence type="predicted"/>
<dbReference type="OMA" id="AQPENWD"/>
<name>A0A1Y2ME81_EPING</name>
<evidence type="ECO:0008006" key="3">
    <source>
        <dbReference type="Google" id="ProtNLM"/>
    </source>
</evidence>
<dbReference type="InParanoid" id="A0A1Y2ME81"/>
<accession>A0A1Y2ME81</accession>
<gene>
    <name evidence="1" type="ORF">B5807_01215</name>
</gene>
<organism evidence="1 2">
    <name type="scientific">Epicoccum nigrum</name>
    <name type="common">Soil fungus</name>
    <name type="synonym">Epicoccum purpurascens</name>
    <dbReference type="NCBI Taxonomy" id="105696"/>
    <lineage>
        <taxon>Eukaryota</taxon>
        <taxon>Fungi</taxon>
        <taxon>Dikarya</taxon>
        <taxon>Ascomycota</taxon>
        <taxon>Pezizomycotina</taxon>
        <taxon>Dothideomycetes</taxon>
        <taxon>Pleosporomycetidae</taxon>
        <taxon>Pleosporales</taxon>
        <taxon>Pleosporineae</taxon>
        <taxon>Didymellaceae</taxon>
        <taxon>Epicoccum</taxon>
    </lineage>
</organism>
<dbReference type="AlphaFoldDB" id="A0A1Y2ME81"/>
<dbReference type="EMBL" id="KZ107838">
    <property type="protein sequence ID" value="OSS53538.1"/>
    <property type="molecule type" value="Genomic_DNA"/>
</dbReference>
<sequence>MATPSLMTIPIELRELIYGFLFSSYTITRGHRGPSRLATQVTPSPRAALLLVSRQIHNEAWRHLPLNCTLRFRGTEDLLDTLLSVDQSIITRLRHIQIRAFPFPLYADNKAEYYPTYYFANALSLFPGLCLDHLEVYDCWHGHGQGDGWRDLTTYLDMESLLKSDAWKSLTYITPCTDFIASGYDHRRKRQQQPKNWDALLKERDGNDSGASVQMWIVPLKQAEAREEGRTEDGRKMHEWSALPGHEILQNWRLAPPEQNLKGEVRIVATRGKRARVVQIGAQEKASWKDLKECESGFVREDWTPYHNDMADAMGWIYGGYGRRMQLAHQALSS</sequence>
<evidence type="ECO:0000313" key="2">
    <source>
        <dbReference type="Proteomes" id="UP000193240"/>
    </source>
</evidence>
<keyword evidence="2" id="KW-1185">Reference proteome</keyword>
<dbReference type="Proteomes" id="UP000193240">
    <property type="component" value="Unassembled WGS sequence"/>
</dbReference>
<protein>
    <recommendedName>
        <fullName evidence="3">F-box domain-containing protein</fullName>
    </recommendedName>
</protein>